<name>A0A426X434_ENSVE</name>
<evidence type="ECO:0000313" key="1">
    <source>
        <dbReference type="EMBL" id="RRT34204.1"/>
    </source>
</evidence>
<dbReference type="EMBL" id="AMZH03027299">
    <property type="protein sequence ID" value="RRT34204.1"/>
    <property type="molecule type" value="Genomic_DNA"/>
</dbReference>
<dbReference type="AlphaFoldDB" id="A0A426X434"/>
<sequence length="230" mass="26710">MLCFSVCRRGRRDWWPKCVQWGGCALRGRARDNEGTKTCSSPNSRQICGLESKMENEKRRKKQTYASLFRCHRLRPSATAAKQQRVGTEACEGWSYPDSQPTPLWPRMAARRVMMMMMMRRRRRRRRRTWTTQRQLLLLLWPQSKSAAEVLAFGRADKHRIPLAGGRHCWCLWRGFRISLPSPPRWTPRHADDLHPLTVHIKVGSNLCTGCGTHQLLEGMPACLPWASMI</sequence>
<comment type="caution">
    <text evidence="1">The sequence shown here is derived from an EMBL/GenBank/DDBJ whole genome shotgun (WGS) entry which is preliminary data.</text>
</comment>
<reference evidence="1 2" key="1">
    <citation type="journal article" date="2014" name="Agronomy (Basel)">
        <title>A Draft Genome Sequence for Ensete ventricosum, the Drought-Tolerant Tree Against Hunger.</title>
        <authorList>
            <person name="Harrison J."/>
            <person name="Moore K.A."/>
            <person name="Paszkiewicz K."/>
            <person name="Jones T."/>
            <person name="Grant M."/>
            <person name="Ambacheew D."/>
            <person name="Muzemil S."/>
            <person name="Studholme D.J."/>
        </authorList>
    </citation>
    <scope>NUCLEOTIDE SEQUENCE [LARGE SCALE GENOMIC DNA]</scope>
</reference>
<proteinExistence type="predicted"/>
<protein>
    <submittedName>
        <fullName evidence="1">Uncharacterized protein</fullName>
    </submittedName>
</protein>
<evidence type="ECO:0000313" key="2">
    <source>
        <dbReference type="Proteomes" id="UP000287651"/>
    </source>
</evidence>
<organism evidence="1 2">
    <name type="scientific">Ensete ventricosum</name>
    <name type="common">Abyssinian banana</name>
    <name type="synonym">Musa ensete</name>
    <dbReference type="NCBI Taxonomy" id="4639"/>
    <lineage>
        <taxon>Eukaryota</taxon>
        <taxon>Viridiplantae</taxon>
        <taxon>Streptophyta</taxon>
        <taxon>Embryophyta</taxon>
        <taxon>Tracheophyta</taxon>
        <taxon>Spermatophyta</taxon>
        <taxon>Magnoliopsida</taxon>
        <taxon>Liliopsida</taxon>
        <taxon>Zingiberales</taxon>
        <taxon>Musaceae</taxon>
        <taxon>Ensete</taxon>
    </lineage>
</organism>
<gene>
    <name evidence="1" type="ORF">B296_00052027</name>
</gene>
<accession>A0A426X434</accession>
<dbReference type="Proteomes" id="UP000287651">
    <property type="component" value="Unassembled WGS sequence"/>
</dbReference>